<dbReference type="OrthoDB" id="262547at2759"/>
<dbReference type="GO" id="GO:0005385">
    <property type="term" value="F:zinc ion transmembrane transporter activity"/>
    <property type="evidence" value="ECO:0007669"/>
    <property type="project" value="TreeGrafter"/>
</dbReference>
<accession>M1VAT6</accession>
<gene>
    <name evidence="6" type="ORF">CYME_CMQ444C</name>
</gene>
<evidence type="ECO:0000313" key="6">
    <source>
        <dbReference type="EMBL" id="BAM82274.1"/>
    </source>
</evidence>
<dbReference type="OMA" id="AGIMVFM"/>
<keyword evidence="4 5" id="KW-0472">Membrane</keyword>
<keyword evidence="7" id="KW-1185">Reference proteome</keyword>
<feature type="transmembrane region" description="Helical" evidence="5">
    <location>
        <begin position="6"/>
        <end position="29"/>
    </location>
</feature>
<dbReference type="PANTHER" id="PTHR11040:SF210">
    <property type="entry name" value="ZINC-REGULATED TRANSPORTER 3"/>
    <property type="match status" value="1"/>
</dbReference>
<dbReference type="Proteomes" id="UP000007014">
    <property type="component" value="Chromosome 17"/>
</dbReference>
<reference evidence="6 7" key="2">
    <citation type="journal article" date="2007" name="BMC Biol.">
        <title>A 100%-complete sequence reveals unusually simple genomic features in the hot-spring red alga Cyanidioschyzon merolae.</title>
        <authorList>
            <person name="Nozaki H."/>
            <person name="Takano H."/>
            <person name="Misumi O."/>
            <person name="Terasawa K."/>
            <person name="Matsuzaki M."/>
            <person name="Maruyama S."/>
            <person name="Nishida K."/>
            <person name="Yagisawa F."/>
            <person name="Yoshida Y."/>
            <person name="Fujiwara T."/>
            <person name="Takio S."/>
            <person name="Tamura K."/>
            <person name="Chung S.J."/>
            <person name="Nakamura S."/>
            <person name="Kuroiwa H."/>
            <person name="Tanaka K."/>
            <person name="Sato N."/>
            <person name="Kuroiwa T."/>
        </authorList>
    </citation>
    <scope>NUCLEOTIDE SEQUENCE [LARGE SCALE GENOMIC DNA]</scope>
    <source>
        <strain evidence="6 7">10D</strain>
    </source>
</reference>
<comment type="subcellular location">
    <subcellularLocation>
        <location evidence="1">Membrane</location>
        <topology evidence="1">Multi-pass membrane protein</topology>
    </subcellularLocation>
</comment>
<protein>
    <submittedName>
        <fullName evidence="6">Similar to zinc transporter ZupT</fullName>
    </submittedName>
</protein>
<keyword evidence="2 5" id="KW-0812">Transmembrane</keyword>
<dbReference type="eggNOG" id="KOG2474">
    <property type="taxonomic scope" value="Eukaryota"/>
</dbReference>
<dbReference type="STRING" id="280699.M1VAT6"/>
<feature type="transmembrane region" description="Helical" evidence="5">
    <location>
        <begin position="217"/>
        <end position="238"/>
    </location>
</feature>
<dbReference type="InterPro" id="IPR003689">
    <property type="entry name" value="ZIP"/>
</dbReference>
<feature type="transmembrane region" description="Helical" evidence="5">
    <location>
        <begin position="41"/>
        <end position="61"/>
    </location>
</feature>
<reference evidence="6 7" key="1">
    <citation type="journal article" date="2004" name="Nature">
        <title>Genome sequence of the ultrasmall unicellular red alga Cyanidioschyzon merolae 10D.</title>
        <authorList>
            <person name="Matsuzaki M."/>
            <person name="Misumi O."/>
            <person name="Shin-i T."/>
            <person name="Maruyama S."/>
            <person name="Takahara M."/>
            <person name="Miyagishima S."/>
            <person name="Mori T."/>
            <person name="Nishida K."/>
            <person name="Yagisawa F."/>
            <person name="Nishida K."/>
            <person name="Yoshida Y."/>
            <person name="Nishimura Y."/>
            <person name="Nakao S."/>
            <person name="Kobayashi T."/>
            <person name="Momoyama Y."/>
            <person name="Higashiyama T."/>
            <person name="Minoda A."/>
            <person name="Sano M."/>
            <person name="Nomoto H."/>
            <person name="Oishi K."/>
            <person name="Hayashi H."/>
            <person name="Ohta F."/>
            <person name="Nishizaka S."/>
            <person name="Haga S."/>
            <person name="Miura S."/>
            <person name="Morishita T."/>
            <person name="Kabeya Y."/>
            <person name="Terasawa K."/>
            <person name="Suzuki Y."/>
            <person name="Ishii Y."/>
            <person name="Asakawa S."/>
            <person name="Takano H."/>
            <person name="Ohta N."/>
            <person name="Kuroiwa H."/>
            <person name="Tanaka K."/>
            <person name="Shimizu N."/>
            <person name="Sugano S."/>
            <person name="Sato N."/>
            <person name="Nozaki H."/>
            <person name="Ogasawara N."/>
            <person name="Kohara Y."/>
            <person name="Kuroiwa T."/>
        </authorList>
    </citation>
    <scope>NUCLEOTIDE SEQUENCE [LARGE SCALE GENOMIC DNA]</scope>
    <source>
        <strain evidence="6 7">10D</strain>
    </source>
</reference>
<dbReference type="EMBL" id="AP006499">
    <property type="protein sequence ID" value="BAM82274.1"/>
    <property type="molecule type" value="Genomic_DNA"/>
</dbReference>
<proteinExistence type="predicted"/>
<dbReference type="GeneID" id="16996530"/>
<organism evidence="6 7">
    <name type="scientific">Cyanidioschyzon merolae (strain NIES-3377 / 10D)</name>
    <name type="common">Unicellular red alga</name>
    <dbReference type="NCBI Taxonomy" id="280699"/>
    <lineage>
        <taxon>Eukaryota</taxon>
        <taxon>Rhodophyta</taxon>
        <taxon>Bangiophyceae</taxon>
        <taxon>Cyanidiales</taxon>
        <taxon>Cyanidiaceae</taxon>
        <taxon>Cyanidioschyzon</taxon>
    </lineage>
</organism>
<feature type="transmembrane region" description="Helical" evidence="5">
    <location>
        <begin position="244"/>
        <end position="265"/>
    </location>
</feature>
<keyword evidence="3 5" id="KW-1133">Transmembrane helix</keyword>
<evidence type="ECO:0000256" key="3">
    <source>
        <dbReference type="ARBA" id="ARBA00022989"/>
    </source>
</evidence>
<dbReference type="KEGG" id="cme:CYME_CMQ444C"/>
<evidence type="ECO:0000256" key="2">
    <source>
        <dbReference type="ARBA" id="ARBA00022692"/>
    </source>
</evidence>
<dbReference type="GO" id="GO:0016020">
    <property type="term" value="C:membrane"/>
    <property type="evidence" value="ECO:0007669"/>
    <property type="project" value="UniProtKB-SubCell"/>
</dbReference>
<sequence>MHSNLIVAVALSTAAGLSTALGGLAVVLLPGAKSASGEHRLGRWQGTTAGFMVGLSFFDLLPEVYRARNQLPLPSSVLCFVLGALVFALLERLVPEPFTETEASLAAPDGIGIRSYSSAETPSARRGPSCAPSLKAGFNAERHRQGTRAVALRSALLTTLSLALHNLPEGMAVAASALSGGLRLGLPLAIGIALHNAPEGCAIAAPVYAATNSRIQAVTWALIAGLVEPLGVFFLIWFRLNRRALTGLLAGVAGIMTMLSCTELLPQALRMNEQRPGVVFSEFAFGMLLMLGLLSVVRWSFGVEL</sequence>
<evidence type="ECO:0000256" key="1">
    <source>
        <dbReference type="ARBA" id="ARBA00004141"/>
    </source>
</evidence>
<dbReference type="Pfam" id="PF02535">
    <property type="entry name" value="Zip"/>
    <property type="match status" value="1"/>
</dbReference>
<evidence type="ECO:0000313" key="7">
    <source>
        <dbReference type="Proteomes" id="UP000007014"/>
    </source>
</evidence>
<dbReference type="AlphaFoldDB" id="M1VAT6"/>
<evidence type="ECO:0000256" key="4">
    <source>
        <dbReference type="ARBA" id="ARBA00023136"/>
    </source>
</evidence>
<dbReference type="PANTHER" id="PTHR11040">
    <property type="entry name" value="ZINC/IRON TRANSPORTER"/>
    <property type="match status" value="1"/>
</dbReference>
<evidence type="ECO:0000256" key="5">
    <source>
        <dbReference type="SAM" id="Phobius"/>
    </source>
</evidence>
<feature type="transmembrane region" description="Helical" evidence="5">
    <location>
        <begin position="277"/>
        <end position="301"/>
    </location>
</feature>
<name>M1VAT6_CYAM1</name>
<dbReference type="RefSeq" id="XP_005538310.1">
    <property type="nucleotide sequence ID" value="XM_005538253.1"/>
</dbReference>
<dbReference type="HOGENOM" id="CLU_015114_1_3_1"/>
<dbReference type="Gramene" id="CMQ444CT">
    <property type="protein sequence ID" value="CMQ444CT"/>
    <property type="gene ID" value="CMQ444C"/>
</dbReference>